<name>A0ABN6YZM8_9BACE</name>
<dbReference type="PANTHER" id="PTHR43536">
    <property type="entry name" value="MANNOSYLGLYCOPROTEIN ENDO-BETA-MANNOSIDASE"/>
    <property type="match status" value="1"/>
</dbReference>
<dbReference type="InterPro" id="IPR054593">
    <property type="entry name" value="Beta-mannosidase-like_N2"/>
</dbReference>
<reference evidence="6 7" key="1">
    <citation type="submission" date="2023-04" db="EMBL/GenBank/DDBJ databases">
        <title>Draft genome sequence of acteroides sedimenti strain YN3PY1.</title>
        <authorList>
            <person name="Yoshida N."/>
        </authorList>
    </citation>
    <scope>NUCLEOTIDE SEQUENCE [LARGE SCALE GENOMIC DNA]</scope>
    <source>
        <strain evidence="6 7">YN3PY1</strain>
    </source>
</reference>
<dbReference type="InterPro" id="IPR017853">
    <property type="entry name" value="GH"/>
</dbReference>
<keyword evidence="4" id="KW-0732">Signal</keyword>
<comment type="similarity">
    <text evidence="1">Belongs to the glycosyl hydrolase 2 family.</text>
</comment>
<dbReference type="InterPro" id="IPR041351">
    <property type="entry name" value="Ig_GlcNase"/>
</dbReference>
<dbReference type="InterPro" id="IPR000421">
    <property type="entry name" value="FA58C"/>
</dbReference>
<dbReference type="SUPFAM" id="SSF49303">
    <property type="entry name" value="beta-Galactosidase/glucuronidase domain"/>
    <property type="match status" value="3"/>
</dbReference>
<dbReference type="SUPFAM" id="SSF49785">
    <property type="entry name" value="Galactose-binding domain-like"/>
    <property type="match status" value="2"/>
</dbReference>
<gene>
    <name evidence="6" type="ORF">BSYN_00650</name>
</gene>
<dbReference type="InterPro" id="IPR036156">
    <property type="entry name" value="Beta-gal/glucu_dom_sf"/>
</dbReference>
<feature type="chain" id="PRO_5046059285" description="F5/8 type C domain-containing protein" evidence="4">
    <location>
        <begin position="22"/>
        <end position="1171"/>
    </location>
</feature>
<dbReference type="Pfam" id="PF18368">
    <property type="entry name" value="Ig_GlcNase"/>
    <property type="match status" value="1"/>
</dbReference>
<dbReference type="PROSITE" id="PS50022">
    <property type="entry name" value="FA58C_3"/>
    <property type="match status" value="1"/>
</dbReference>
<dbReference type="RefSeq" id="WP_353332182.1">
    <property type="nucleotide sequence ID" value="NZ_AP028055.1"/>
</dbReference>
<dbReference type="Gene3D" id="2.60.40.10">
    <property type="entry name" value="Immunoglobulins"/>
    <property type="match status" value="2"/>
</dbReference>
<dbReference type="Gene3D" id="2.60.120.260">
    <property type="entry name" value="Galactose-binding domain-like"/>
    <property type="match status" value="3"/>
</dbReference>
<proteinExistence type="inferred from homology"/>
<feature type="domain" description="F5/8 type C" evidence="5">
    <location>
        <begin position="245"/>
        <end position="342"/>
    </location>
</feature>
<organism evidence="6 7">
    <name type="scientific">Bacteroides sedimenti</name>
    <dbReference type="NCBI Taxonomy" id="2136147"/>
    <lineage>
        <taxon>Bacteria</taxon>
        <taxon>Pseudomonadati</taxon>
        <taxon>Bacteroidota</taxon>
        <taxon>Bacteroidia</taxon>
        <taxon>Bacteroidales</taxon>
        <taxon>Bacteroidaceae</taxon>
        <taxon>Bacteroides</taxon>
    </lineage>
</organism>
<dbReference type="SUPFAM" id="SSF51445">
    <property type="entry name" value="(Trans)glycosidases"/>
    <property type="match status" value="1"/>
</dbReference>
<protein>
    <recommendedName>
        <fullName evidence="5">F5/8 type C domain-containing protein</fullName>
    </recommendedName>
</protein>
<dbReference type="InterPro" id="IPR013783">
    <property type="entry name" value="Ig-like_fold"/>
</dbReference>
<dbReference type="PANTHER" id="PTHR43536:SF1">
    <property type="entry name" value="MANNOSYLGLYCOPROTEIN ENDO-BETA-MANNOSIDASE"/>
    <property type="match status" value="1"/>
</dbReference>
<evidence type="ECO:0000256" key="1">
    <source>
        <dbReference type="ARBA" id="ARBA00007401"/>
    </source>
</evidence>
<evidence type="ECO:0000256" key="2">
    <source>
        <dbReference type="ARBA" id="ARBA00022801"/>
    </source>
</evidence>
<accession>A0ABN6YZM8</accession>
<dbReference type="InterPro" id="IPR043534">
    <property type="entry name" value="EBDG/EBM"/>
</dbReference>
<dbReference type="InterPro" id="IPR008979">
    <property type="entry name" value="Galactose-bd-like_sf"/>
</dbReference>
<dbReference type="EMBL" id="AP028055">
    <property type="protein sequence ID" value="BEG97800.1"/>
    <property type="molecule type" value="Genomic_DNA"/>
</dbReference>
<feature type="signal peptide" evidence="4">
    <location>
        <begin position="1"/>
        <end position="21"/>
    </location>
</feature>
<evidence type="ECO:0000256" key="3">
    <source>
        <dbReference type="ARBA" id="ARBA00023295"/>
    </source>
</evidence>
<keyword evidence="7" id="KW-1185">Reference proteome</keyword>
<dbReference type="InterPro" id="IPR006102">
    <property type="entry name" value="Ig-like_GH2"/>
</dbReference>
<sequence>MRKICLIVLLLISCKSSYSQTNYYTRGIGVYPGNPQENFSPKLVPDNEHYRNVAKLKSAYHSSSYDYNLTAQLITDGTITDKQPPYINVSTPKGDLPKNEREWLFDRGPYSECNISGDNVYLQLALNDCHTLINKIIINGRVSFNQQRNNGYEIVCYGSNDKKNWKELGKNKGNEFIGKEQAQADSPGKKLTRHFNQTITFNKTVDYIYYKIALKMAGAQEWKISAWDFYCNDKQVLITPSKYFNSTWMSAGNSNEWVYVDFGAPAEFDKVKLYWVNKAIKGKIQISDDADNWKTIANLPGGRFKTDEISVSKTKARYVRVTMDKSADGNQFVLSELEVYGKGGLVAEPKSQPTATNQHVFLSGGNWQLQRASNVKGNGTEISKIEYEPSDWIRATVPGTVLSSYFNVGALPNSNYADNQMQISESFFNSNFWYRDEFEIPANYKNGRIFLNFDGINWKANIFVNGQTVGRIDGAFMRGKFDVTDVVKPGQKNVVAVEIIKNDNIGAIKEKSAMNPDKNGGILGADNPTFHASIGWDWIPTVRGRNIGIWNDVYLSHTGDVTIENPFVRTELALPDTTSAKIFIELTLKNHKNEQVNGKLAGKFGDITLEQEVSLAPQETKVIKLDPSNCAALKLQNPKLWWPKGYGPQYLYDSSFSFNIDGAVSDKKEFKTGIRQMTFDDSNNVLKLYVNGRRFIGRGGNWGFSESNLNYRAREYDIAVAYHADMNFTMIRNWVGQVGDEEFYEACDRYGIMIWQDFWLANPADGPDPDNAEMFMANAEDYLKRIRNHSSIALYVGRNEGNPPEVIDNALRKMIPQVHPGIHYIPNSADGVVSGGGPYRALPVEEYFTMKSGIDKFHSERGMPNVMNYESLLLTFGKNNVWPQNSQWGFHDYTLEGAQQCATFNDMIAKGFGNMNDAKQFAEKAQWINYNGYRGMFEGRNKYRKGLLLWMSHPCWPSMVWQTYDYFLEPTAAYYGCKKACEPLHIQWNPSTNNIEVVNYSAGTHADLTAKAEIRNMDGSIQWTKETKLSSNEDTTEKCFMLEFPQNLSATHFIKLSLIENNQVVSDNFYLRGAEDGNFQAINQLPKVELKSSTNVKKVNGEWIMTTILKNDSATPALMIRLKVVGKKSGERILPIFYSDNYISLMPGENKVITMRFSDADTRGEEPIVVF</sequence>
<evidence type="ECO:0000256" key="4">
    <source>
        <dbReference type="SAM" id="SignalP"/>
    </source>
</evidence>
<dbReference type="Proteomes" id="UP001496674">
    <property type="component" value="Chromosome"/>
</dbReference>
<evidence type="ECO:0000313" key="7">
    <source>
        <dbReference type="Proteomes" id="UP001496674"/>
    </source>
</evidence>
<dbReference type="Pfam" id="PF00754">
    <property type="entry name" value="F5_F8_type_C"/>
    <property type="match status" value="1"/>
</dbReference>
<keyword evidence="3" id="KW-0326">Glycosidase</keyword>
<keyword evidence="2" id="KW-0378">Hydrolase</keyword>
<dbReference type="Pfam" id="PF00703">
    <property type="entry name" value="Glyco_hydro_2"/>
    <property type="match status" value="1"/>
</dbReference>
<evidence type="ECO:0000313" key="6">
    <source>
        <dbReference type="EMBL" id="BEG97800.1"/>
    </source>
</evidence>
<dbReference type="Pfam" id="PF22666">
    <property type="entry name" value="Glyco_hydro_2_N2"/>
    <property type="match status" value="1"/>
</dbReference>
<dbReference type="Gene3D" id="3.20.20.80">
    <property type="entry name" value="Glycosidases"/>
    <property type="match status" value="1"/>
</dbReference>
<evidence type="ECO:0000259" key="5">
    <source>
        <dbReference type="PROSITE" id="PS50022"/>
    </source>
</evidence>